<evidence type="ECO:0000313" key="2">
    <source>
        <dbReference type="EMBL" id="KRZ48095.1"/>
    </source>
</evidence>
<evidence type="ECO:0000313" key="3">
    <source>
        <dbReference type="Proteomes" id="UP000054721"/>
    </source>
</evidence>
<reference evidence="2 3" key="1">
    <citation type="submission" date="2015-05" db="EMBL/GenBank/DDBJ databases">
        <title>Evolution of Trichinella species and genotypes.</title>
        <authorList>
            <person name="Korhonen P.K."/>
            <person name="Edoardo P."/>
            <person name="Giuseppe L.R."/>
            <person name="Gasser R.B."/>
        </authorList>
    </citation>
    <scope>NUCLEOTIDE SEQUENCE [LARGE SCALE GENOMIC DNA]</scope>
    <source>
        <strain evidence="2">ISS10</strain>
    </source>
</reference>
<dbReference type="Proteomes" id="UP000054721">
    <property type="component" value="Unassembled WGS sequence"/>
</dbReference>
<dbReference type="EMBL" id="JYDW01000472">
    <property type="protein sequence ID" value="KRZ48095.1"/>
    <property type="molecule type" value="Genomic_DNA"/>
</dbReference>
<organism evidence="2 3">
    <name type="scientific">Trichinella nativa</name>
    <dbReference type="NCBI Taxonomy" id="6335"/>
    <lineage>
        <taxon>Eukaryota</taxon>
        <taxon>Metazoa</taxon>
        <taxon>Ecdysozoa</taxon>
        <taxon>Nematoda</taxon>
        <taxon>Enoplea</taxon>
        <taxon>Dorylaimia</taxon>
        <taxon>Trichinellida</taxon>
        <taxon>Trichinellidae</taxon>
        <taxon>Trichinella</taxon>
    </lineage>
</organism>
<gene>
    <name evidence="2" type="ORF">T02_16027</name>
</gene>
<protein>
    <submittedName>
        <fullName evidence="2">Uncharacterized protein</fullName>
    </submittedName>
</protein>
<accession>A0A0V1KLL4</accession>
<sequence length="132" mass="14297">MSDPEALSSTQFFYAGAHLVSPPSDRRHGIVDETLTPRSRPDVAVIVTTAVAHRSCSCSSTFSDVLRSPHVSQAAGVSRNQDGPCYHVAEAARVEMLHPRLTRREQTLDLTNSVSGERLPPARISTDTAQSN</sequence>
<comment type="caution">
    <text evidence="2">The sequence shown here is derived from an EMBL/GenBank/DDBJ whole genome shotgun (WGS) entry which is preliminary data.</text>
</comment>
<dbReference type="AlphaFoldDB" id="A0A0V1KLL4"/>
<proteinExistence type="predicted"/>
<keyword evidence="3" id="KW-1185">Reference proteome</keyword>
<feature type="region of interest" description="Disordered" evidence="1">
    <location>
        <begin position="104"/>
        <end position="132"/>
    </location>
</feature>
<name>A0A0V1KLL4_9BILA</name>
<evidence type="ECO:0000256" key="1">
    <source>
        <dbReference type="SAM" id="MobiDB-lite"/>
    </source>
</evidence>